<dbReference type="PANTHER" id="PTHR33495">
    <property type="entry name" value="ANTI-SIGMA FACTOR ANTAGONIST TM_1081-RELATED-RELATED"/>
    <property type="match status" value="1"/>
</dbReference>
<dbReference type="RefSeq" id="WP_109018466.1">
    <property type="nucleotide sequence ID" value="NZ_AP025028.1"/>
</dbReference>
<dbReference type="InterPro" id="IPR002645">
    <property type="entry name" value="STAS_dom"/>
</dbReference>
<dbReference type="Gene3D" id="3.30.750.24">
    <property type="entry name" value="STAS domain"/>
    <property type="match status" value="1"/>
</dbReference>
<evidence type="ECO:0000313" key="3">
    <source>
        <dbReference type="Proteomes" id="UP000245263"/>
    </source>
</evidence>
<name>A0ABM7UHX8_9LEPT</name>
<reference evidence="2 3" key="1">
    <citation type="submission" date="2021-08" db="EMBL/GenBank/DDBJ databases">
        <title>Complete genome sequence of Leptospira kobayashii strain E30.</title>
        <authorList>
            <person name="Nakao R."/>
            <person name="Nakamura S."/>
            <person name="Masuzawa T."/>
            <person name="Koizumi N."/>
        </authorList>
    </citation>
    <scope>NUCLEOTIDE SEQUENCE [LARGE SCALE GENOMIC DNA]</scope>
    <source>
        <strain evidence="2 3">E30</strain>
    </source>
</reference>
<sequence length="108" mass="12615">MIQAINQKGCYKIERKKLDIESMGHFEKEWNSYVSPFDQNIFLDLSEVEEISSAILGILLHKRMKMRKLGVEIHLSNVNPKILRILKIMNLSCYFLFHTGAKETRVFG</sequence>
<organism evidence="2 3">
    <name type="scientific">Leptospira kobayashii</name>
    <dbReference type="NCBI Taxonomy" id="1917830"/>
    <lineage>
        <taxon>Bacteria</taxon>
        <taxon>Pseudomonadati</taxon>
        <taxon>Spirochaetota</taxon>
        <taxon>Spirochaetia</taxon>
        <taxon>Leptospirales</taxon>
        <taxon>Leptospiraceae</taxon>
        <taxon>Leptospira</taxon>
    </lineage>
</organism>
<dbReference type="EMBL" id="AP025028">
    <property type="protein sequence ID" value="BDA78223.1"/>
    <property type="molecule type" value="Genomic_DNA"/>
</dbReference>
<proteinExistence type="predicted"/>
<dbReference type="CDD" id="cd07043">
    <property type="entry name" value="STAS_anti-anti-sigma_factors"/>
    <property type="match status" value="1"/>
</dbReference>
<evidence type="ECO:0000313" key="2">
    <source>
        <dbReference type="EMBL" id="BDA78223.1"/>
    </source>
</evidence>
<dbReference type="InterPro" id="IPR036513">
    <property type="entry name" value="STAS_dom_sf"/>
</dbReference>
<keyword evidence="3" id="KW-1185">Reference proteome</keyword>
<protein>
    <recommendedName>
        <fullName evidence="1">STAS domain-containing protein</fullName>
    </recommendedName>
</protein>
<dbReference type="Proteomes" id="UP000245263">
    <property type="component" value="Chromosome 1"/>
</dbReference>
<gene>
    <name evidence="2" type="ORF">LPTSP3_g11530</name>
</gene>
<dbReference type="SUPFAM" id="SSF52091">
    <property type="entry name" value="SpoIIaa-like"/>
    <property type="match status" value="1"/>
</dbReference>
<feature type="domain" description="STAS" evidence="1">
    <location>
        <begin position="1"/>
        <end position="108"/>
    </location>
</feature>
<evidence type="ECO:0000259" key="1">
    <source>
        <dbReference type="PROSITE" id="PS50801"/>
    </source>
</evidence>
<dbReference type="Pfam" id="PF01740">
    <property type="entry name" value="STAS"/>
    <property type="match status" value="1"/>
</dbReference>
<dbReference type="PANTHER" id="PTHR33495:SF2">
    <property type="entry name" value="ANTI-SIGMA FACTOR ANTAGONIST TM_1081-RELATED"/>
    <property type="match status" value="1"/>
</dbReference>
<accession>A0ABM7UHX8</accession>
<dbReference type="PROSITE" id="PS50801">
    <property type="entry name" value="STAS"/>
    <property type="match status" value="1"/>
</dbReference>